<sequence>MRLCILETDTYDDLEQNAHGSISEMFTIWLGPALPEAEWSSVAVHAGESLPDPGANDGYLITGSRYGVYDNLPWMTPLVGFINQLKDLQVPLCGICFGHQIMAHAYGALVEKSPGGWVLGAQAYDGHTAFAMHQDQVLEIPPGARKVTSSDRCLIARIEYDFPSLSLQYHPEFKAGFMEYLLDLYGNDQIDPELIEAARASLDVPIHDTLIAEDVAKLFRSHLRNSDRIS</sequence>
<dbReference type="InterPro" id="IPR017926">
    <property type="entry name" value="GATASE"/>
</dbReference>
<protein>
    <submittedName>
        <fullName evidence="2">GMP synthase [glutamine-hydrolyzing]</fullName>
        <ecNumber evidence="2">6.3.5.2</ecNumber>
    </submittedName>
</protein>
<keyword evidence="3" id="KW-1185">Reference proteome</keyword>
<dbReference type="GO" id="GO:0003922">
    <property type="term" value="F:GMP synthase (glutamine-hydrolyzing) activity"/>
    <property type="evidence" value="ECO:0007669"/>
    <property type="project" value="UniProtKB-EC"/>
</dbReference>
<reference evidence="2 3" key="1">
    <citation type="submission" date="2017-03" db="EMBL/GenBank/DDBJ databases">
        <authorList>
            <person name="Afonso C.L."/>
            <person name="Miller P.J."/>
            <person name="Scott M.A."/>
            <person name="Spackman E."/>
            <person name="Goraichik I."/>
            <person name="Dimitrov K.M."/>
            <person name="Suarez D.L."/>
            <person name="Swayne D.E."/>
        </authorList>
    </citation>
    <scope>NUCLEOTIDE SEQUENCE [LARGE SCALE GENOMIC DNA]</scope>
    <source>
        <strain evidence="2 3">CECT 8287</strain>
    </source>
</reference>
<organism evidence="2 3">
    <name type="scientific">Roseovarius litorisediminis</name>
    <dbReference type="NCBI Taxonomy" id="1312363"/>
    <lineage>
        <taxon>Bacteria</taxon>
        <taxon>Pseudomonadati</taxon>
        <taxon>Pseudomonadota</taxon>
        <taxon>Alphaproteobacteria</taxon>
        <taxon>Rhodobacterales</taxon>
        <taxon>Roseobacteraceae</taxon>
        <taxon>Roseovarius</taxon>
    </lineage>
</organism>
<dbReference type="Pfam" id="PF00117">
    <property type="entry name" value="GATase"/>
    <property type="match status" value="1"/>
</dbReference>
<dbReference type="InterPro" id="IPR029062">
    <property type="entry name" value="Class_I_gatase-like"/>
</dbReference>
<feature type="domain" description="Glutamine amidotransferase" evidence="1">
    <location>
        <begin position="78"/>
        <end position="176"/>
    </location>
</feature>
<dbReference type="AlphaFoldDB" id="A0A1Y5R5K1"/>
<dbReference type="Gene3D" id="3.40.50.880">
    <property type="match status" value="1"/>
</dbReference>
<dbReference type="PANTHER" id="PTHR42695">
    <property type="entry name" value="GLUTAMINE AMIDOTRANSFERASE YLR126C-RELATED"/>
    <property type="match status" value="1"/>
</dbReference>
<dbReference type="PROSITE" id="PS51273">
    <property type="entry name" value="GATASE_TYPE_1"/>
    <property type="match status" value="1"/>
</dbReference>
<dbReference type="PANTHER" id="PTHR42695:SF5">
    <property type="entry name" value="GLUTAMINE AMIDOTRANSFERASE YLR126C-RELATED"/>
    <property type="match status" value="1"/>
</dbReference>
<dbReference type="CDD" id="cd01741">
    <property type="entry name" value="GATase1_1"/>
    <property type="match status" value="1"/>
</dbReference>
<gene>
    <name evidence="2" type="primary">guaA_1</name>
    <name evidence="2" type="ORF">PEL8287_00029</name>
</gene>
<dbReference type="GO" id="GO:0005829">
    <property type="term" value="C:cytosol"/>
    <property type="evidence" value="ECO:0007669"/>
    <property type="project" value="TreeGrafter"/>
</dbReference>
<proteinExistence type="predicted"/>
<dbReference type="Proteomes" id="UP000193827">
    <property type="component" value="Unassembled WGS sequence"/>
</dbReference>
<evidence type="ECO:0000313" key="2">
    <source>
        <dbReference type="EMBL" id="SLN09559.1"/>
    </source>
</evidence>
<dbReference type="InterPro" id="IPR044992">
    <property type="entry name" value="ChyE-like"/>
</dbReference>
<name>A0A1Y5R5K1_9RHOB</name>
<dbReference type="EMBL" id="FWFL01000001">
    <property type="protein sequence ID" value="SLN09559.1"/>
    <property type="molecule type" value="Genomic_DNA"/>
</dbReference>
<keyword evidence="2" id="KW-0436">Ligase</keyword>
<dbReference type="RefSeq" id="WP_085890317.1">
    <property type="nucleotide sequence ID" value="NZ_FWFL01000001.1"/>
</dbReference>
<accession>A0A1Y5R5K1</accession>
<dbReference type="EC" id="6.3.5.2" evidence="2"/>
<dbReference type="OrthoDB" id="7365442at2"/>
<dbReference type="SUPFAM" id="SSF52317">
    <property type="entry name" value="Class I glutamine amidotransferase-like"/>
    <property type="match status" value="1"/>
</dbReference>
<evidence type="ECO:0000259" key="1">
    <source>
        <dbReference type="Pfam" id="PF00117"/>
    </source>
</evidence>
<evidence type="ECO:0000313" key="3">
    <source>
        <dbReference type="Proteomes" id="UP000193827"/>
    </source>
</evidence>